<keyword evidence="5" id="KW-1185">Reference proteome</keyword>
<feature type="region of interest" description="Disordered" evidence="1">
    <location>
        <begin position="321"/>
        <end position="362"/>
    </location>
</feature>
<gene>
    <name evidence="4" type="primary">exeA</name>
    <name evidence="4" type="ORF">DSCA_42290</name>
</gene>
<dbReference type="InterPro" id="IPR052026">
    <property type="entry name" value="ExeA_AAA_ATPase_DNA-bind"/>
</dbReference>
<dbReference type="Gene3D" id="3.90.70.10">
    <property type="entry name" value="Cysteine proteinases"/>
    <property type="match status" value="1"/>
</dbReference>
<reference evidence="4 5" key="1">
    <citation type="submission" date="2019-11" db="EMBL/GenBank/DDBJ databases">
        <title>Comparative genomics of hydrocarbon-degrading Desulfosarcina strains.</title>
        <authorList>
            <person name="Watanabe M."/>
            <person name="Kojima H."/>
            <person name="Fukui M."/>
        </authorList>
    </citation>
    <scope>NUCLEOTIDE SEQUENCE [LARGE SCALE GENOMIC DNA]</scope>
    <source>
        <strain evidence="4 5">PL12</strain>
    </source>
</reference>
<keyword evidence="2" id="KW-0812">Transmembrane</keyword>
<evidence type="ECO:0000313" key="5">
    <source>
        <dbReference type="Proteomes" id="UP000427906"/>
    </source>
</evidence>
<evidence type="ECO:0000313" key="4">
    <source>
        <dbReference type="EMBL" id="BBO70299.1"/>
    </source>
</evidence>
<dbReference type="Proteomes" id="UP000427906">
    <property type="component" value="Chromosome"/>
</dbReference>
<dbReference type="Pfam" id="PF01471">
    <property type="entry name" value="PG_binding_1"/>
    <property type="match status" value="1"/>
</dbReference>
<dbReference type="Pfam" id="PF13401">
    <property type="entry name" value="AAA_22"/>
    <property type="match status" value="1"/>
</dbReference>
<name>A0A5K7YQX2_9BACT</name>
<dbReference type="InterPro" id="IPR003593">
    <property type="entry name" value="AAA+_ATPase"/>
</dbReference>
<evidence type="ECO:0000259" key="3">
    <source>
        <dbReference type="SMART" id="SM00382"/>
    </source>
</evidence>
<dbReference type="AlphaFoldDB" id="A0A5K7YQX2"/>
<dbReference type="SUPFAM" id="SSF52540">
    <property type="entry name" value="P-loop containing nucleoside triphosphate hydrolases"/>
    <property type="match status" value="1"/>
</dbReference>
<dbReference type="InterPro" id="IPR027417">
    <property type="entry name" value="P-loop_NTPase"/>
</dbReference>
<accession>A0A5K7YQX2</accession>
<dbReference type="SUPFAM" id="SSF47090">
    <property type="entry name" value="PGBD-like"/>
    <property type="match status" value="1"/>
</dbReference>
<feature type="transmembrane region" description="Helical" evidence="2">
    <location>
        <begin position="282"/>
        <end position="304"/>
    </location>
</feature>
<feature type="domain" description="AAA+ ATPase" evidence="3">
    <location>
        <begin position="42"/>
        <end position="194"/>
    </location>
</feature>
<dbReference type="GO" id="GO:0016887">
    <property type="term" value="F:ATP hydrolysis activity"/>
    <property type="evidence" value="ECO:0007669"/>
    <property type="project" value="InterPro"/>
</dbReference>
<dbReference type="InterPro" id="IPR049945">
    <property type="entry name" value="AAA_22"/>
</dbReference>
<dbReference type="Gene3D" id="1.10.101.10">
    <property type="entry name" value="PGBD-like superfamily/PGBD"/>
    <property type="match status" value="1"/>
</dbReference>
<dbReference type="SMART" id="SM00382">
    <property type="entry name" value="AAA"/>
    <property type="match status" value="1"/>
</dbReference>
<dbReference type="KEGG" id="dalk:DSCA_42290"/>
<feature type="compositionally biased region" description="Pro residues" evidence="1">
    <location>
        <begin position="324"/>
        <end position="335"/>
    </location>
</feature>
<dbReference type="RefSeq" id="WP_167527884.1">
    <property type="nucleotide sequence ID" value="NZ_AP021874.1"/>
</dbReference>
<proteinExistence type="predicted"/>
<evidence type="ECO:0000256" key="1">
    <source>
        <dbReference type="SAM" id="MobiDB-lite"/>
    </source>
</evidence>
<keyword evidence="2" id="KW-0472">Membrane</keyword>
<evidence type="ECO:0000256" key="2">
    <source>
        <dbReference type="SAM" id="Phobius"/>
    </source>
</evidence>
<protein>
    <submittedName>
        <fullName evidence="4">ATPase AAA</fullName>
    </submittedName>
</protein>
<dbReference type="EMBL" id="AP021874">
    <property type="protein sequence ID" value="BBO70299.1"/>
    <property type="molecule type" value="Genomic_DNA"/>
</dbReference>
<dbReference type="PANTHER" id="PTHR35894:SF1">
    <property type="entry name" value="PHOSPHORIBULOKINASE _ URIDINE KINASE FAMILY"/>
    <property type="match status" value="1"/>
</dbReference>
<keyword evidence="2" id="KW-1133">Transmembrane helix</keyword>
<dbReference type="InterPro" id="IPR002477">
    <property type="entry name" value="Peptidoglycan-bd-like"/>
</dbReference>
<sequence>MYNRFFGFKERPFKLVPNPAYLYLSRIHEEVLAHLNYAVGYGEGFVEITGEVGTGKTTLCRMFLENLDDTTEAAYIFNPKLDALQLLKAINDEFGIDSDTDSVKTLIDRLNHFLLEKKAQGRRVLLLVDEAQNLSADVLEQLRLLSNLETNTSKLLQIILVGQPELGELLDTEALRQLNQRITLSCHLIPLGYSETREYIRHRIHIASRKPGLDFTAGAYRSIFRYTGGVPRLINIACDRALLTAFTLGKHRITNRIVKRALRELDGKRSRSRPPVPYREKLVIGLLVVLVILVGGLVAGQTLFSRIGGLSLAPVVHHKIETPPADPSPAVPPEPAEQGAEDVIGPATAPGSDPPEAKAPAAAAPDVMAAAIDPESPSPARELEQAITSMGALDSRTAALTAVLRQWKVPHPMGDGPVGGLDGDMFFRTAARNHAMEVLRVQGSLDLIRGLNLPAIMEFPHPDGSAVRFLAVVGLADGEIRLTDGATTFSIPPASLAGLWNGVAHVLWKNYFNYTGVIPISSPGDVILSLKMHLKALGFAIEEMNAAYDTVTRAAVEAIQARNGLEVDGMVGPLTKIALYNEDQTLNVPRLADAPGG</sequence>
<organism evidence="4 5">
    <name type="scientific">Desulfosarcina alkanivorans</name>
    <dbReference type="NCBI Taxonomy" id="571177"/>
    <lineage>
        <taxon>Bacteria</taxon>
        <taxon>Pseudomonadati</taxon>
        <taxon>Thermodesulfobacteriota</taxon>
        <taxon>Desulfobacteria</taxon>
        <taxon>Desulfobacterales</taxon>
        <taxon>Desulfosarcinaceae</taxon>
        <taxon>Desulfosarcina</taxon>
    </lineage>
</organism>
<dbReference type="InterPro" id="IPR036366">
    <property type="entry name" value="PGBDSf"/>
</dbReference>
<dbReference type="InterPro" id="IPR036365">
    <property type="entry name" value="PGBD-like_sf"/>
</dbReference>
<dbReference type="Gene3D" id="3.40.50.300">
    <property type="entry name" value="P-loop containing nucleotide triphosphate hydrolases"/>
    <property type="match status" value="1"/>
</dbReference>
<dbReference type="PANTHER" id="PTHR35894">
    <property type="entry name" value="GENERAL SECRETION PATHWAY PROTEIN A-RELATED"/>
    <property type="match status" value="1"/>
</dbReference>